<dbReference type="AlphaFoldDB" id="A0A849I3Y3"/>
<proteinExistence type="predicted"/>
<dbReference type="Proteomes" id="UP000564885">
    <property type="component" value="Unassembled WGS sequence"/>
</dbReference>
<keyword evidence="2" id="KW-1185">Reference proteome</keyword>
<sequence>MKDVASGHVNALVNALPLLRLHQSGQIRILATFEAGRTPVAPEIPTFVEAGYPDLVATT</sequence>
<protein>
    <submittedName>
        <fullName evidence="1">Uncharacterized protein</fullName>
    </submittedName>
</protein>
<evidence type="ECO:0000313" key="2">
    <source>
        <dbReference type="Proteomes" id="UP000564885"/>
    </source>
</evidence>
<accession>A0A849I3Y3</accession>
<reference evidence="1 2" key="1">
    <citation type="submission" date="2020-04" db="EMBL/GenBank/DDBJ databases">
        <title>Enterovirga sp. isolate from soil.</title>
        <authorList>
            <person name="Chea S."/>
            <person name="Kim D.-U."/>
        </authorList>
    </citation>
    <scope>NUCLEOTIDE SEQUENCE [LARGE SCALE GENOMIC DNA]</scope>
    <source>
        <strain evidence="1 2">DB1703</strain>
    </source>
</reference>
<organism evidence="1 2">
    <name type="scientific">Enterovirga aerilata</name>
    <dbReference type="NCBI Taxonomy" id="2730920"/>
    <lineage>
        <taxon>Bacteria</taxon>
        <taxon>Pseudomonadati</taxon>
        <taxon>Pseudomonadota</taxon>
        <taxon>Alphaproteobacteria</taxon>
        <taxon>Hyphomicrobiales</taxon>
        <taxon>Methylobacteriaceae</taxon>
        <taxon>Enterovirga</taxon>
    </lineage>
</organism>
<comment type="caution">
    <text evidence="1">The sequence shown here is derived from an EMBL/GenBank/DDBJ whole genome shotgun (WGS) entry which is preliminary data.</text>
</comment>
<name>A0A849I3Y3_9HYPH</name>
<dbReference type="Gene3D" id="3.40.190.10">
    <property type="entry name" value="Periplasmic binding protein-like II"/>
    <property type="match status" value="1"/>
</dbReference>
<evidence type="ECO:0000313" key="1">
    <source>
        <dbReference type="EMBL" id="NNM74132.1"/>
    </source>
</evidence>
<dbReference type="EMBL" id="JABEPP010000005">
    <property type="protein sequence ID" value="NNM74132.1"/>
    <property type="molecule type" value="Genomic_DNA"/>
</dbReference>
<gene>
    <name evidence="1" type="ORF">HJG44_17295</name>
</gene>